<proteinExistence type="predicted"/>
<dbReference type="Proteomes" id="UP001152607">
    <property type="component" value="Unassembled WGS sequence"/>
</dbReference>
<organism evidence="1 2">
    <name type="scientific">Periconia digitata</name>
    <dbReference type="NCBI Taxonomy" id="1303443"/>
    <lineage>
        <taxon>Eukaryota</taxon>
        <taxon>Fungi</taxon>
        <taxon>Dikarya</taxon>
        <taxon>Ascomycota</taxon>
        <taxon>Pezizomycotina</taxon>
        <taxon>Dothideomycetes</taxon>
        <taxon>Pleosporomycetidae</taxon>
        <taxon>Pleosporales</taxon>
        <taxon>Massarineae</taxon>
        <taxon>Periconiaceae</taxon>
        <taxon>Periconia</taxon>
    </lineage>
</organism>
<dbReference type="OrthoDB" id="194443at2759"/>
<dbReference type="SUPFAM" id="SSF54695">
    <property type="entry name" value="POZ domain"/>
    <property type="match status" value="1"/>
</dbReference>
<dbReference type="Gene3D" id="3.30.710.10">
    <property type="entry name" value="Potassium Channel Kv1.1, Chain A"/>
    <property type="match status" value="1"/>
</dbReference>
<dbReference type="CDD" id="cd18186">
    <property type="entry name" value="BTB_POZ_ZBTB_KLHL-like"/>
    <property type="match status" value="1"/>
</dbReference>
<name>A0A9W4XRP5_9PLEO</name>
<dbReference type="EMBL" id="CAOQHR010000008">
    <property type="protein sequence ID" value="CAI6338195.1"/>
    <property type="molecule type" value="Genomic_DNA"/>
</dbReference>
<evidence type="ECO:0000313" key="2">
    <source>
        <dbReference type="Proteomes" id="UP001152607"/>
    </source>
</evidence>
<dbReference type="AlphaFoldDB" id="A0A9W4XRP5"/>
<reference evidence="1" key="1">
    <citation type="submission" date="2023-01" db="EMBL/GenBank/DDBJ databases">
        <authorList>
            <person name="Van Ghelder C."/>
            <person name="Rancurel C."/>
        </authorList>
    </citation>
    <scope>NUCLEOTIDE SEQUENCE</scope>
    <source>
        <strain evidence="1">CNCM I-4278</strain>
    </source>
</reference>
<gene>
    <name evidence="1" type="ORF">PDIGIT_LOCUS11322</name>
</gene>
<evidence type="ECO:0008006" key="3">
    <source>
        <dbReference type="Google" id="ProtNLM"/>
    </source>
</evidence>
<keyword evidence="2" id="KW-1185">Reference proteome</keyword>
<dbReference type="PANTHER" id="PTHR47843">
    <property type="entry name" value="BTB DOMAIN-CONTAINING PROTEIN-RELATED"/>
    <property type="match status" value="1"/>
</dbReference>
<protein>
    <recommendedName>
        <fullName evidence="3">BTB domain-containing protein</fullName>
    </recommendedName>
</protein>
<accession>A0A9W4XRP5</accession>
<dbReference type="PANTHER" id="PTHR47843:SF2">
    <property type="entry name" value="BTB DOMAIN-CONTAINING PROTEIN"/>
    <property type="match status" value="1"/>
</dbReference>
<sequence length="387" mass="44251">MDDNRSRLHQLLFEYIASNKIIWFTRRQLEEVTHSSRLSEPHNKPRWLDRPYNSGLISRMSFASSQHGTEIGTDAVPPESYSERSSEPGMMTEVFNTISAQSTYRNFSVEELRHVDYKRGRKGARESIVASSADVESSLPKTNIERRGHLALMQGPEIEIIVGGIPTAQQTTATTTTTNSTHDNTWSLPKKLISHFSPFLKAACSGEFKERAEGRIELPEDDVRIFGLFVQWMYDGYYTLTLPNPEATVLHENVSIHAQCWILGDKLLSSEFKNYAMGRLYASHVAAYIGGPAVTTDEVGYVCENTTPNSKLRSFYFDFLSVYFQVETRLVGSIEEWDEFVLEHSDVRLHLLRNFRDPFKRRVNMQGEDEYMENVDGLESTFQKMGL</sequence>
<dbReference type="InterPro" id="IPR011333">
    <property type="entry name" value="SKP1/BTB/POZ_sf"/>
</dbReference>
<comment type="caution">
    <text evidence="1">The sequence shown here is derived from an EMBL/GenBank/DDBJ whole genome shotgun (WGS) entry which is preliminary data.</text>
</comment>
<evidence type="ECO:0000313" key="1">
    <source>
        <dbReference type="EMBL" id="CAI6338195.1"/>
    </source>
</evidence>
<dbReference type="Gene3D" id="1.10.10.2360">
    <property type="match status" value="1"/>
</dbReference>